<evidence type="ECO:0000256" key="3">
    <source>
        <dbReference type="ARBA" id="ARBA00022963"/>
    </source>
</evidence>
<organism evidence="6 7">
    <name type="scientific">Quillaja saponaria</name>
    <name type="common">Soap bark tree</name>
    <dbReference type="NCBI Taxonomy" id="32244"/>
    <lineage>
        <taxon>Eukaryota</taxon>
        <taxon>Viridiplantae</taxon>
        <taxon>Streptophyta</taxon>
        <taxon>Embryophyta</taxon>
        <taxon>Tracheophyta</taxon>
        <taxon>Spermatophyta</taxon>
        <taxon>Magnoliopsida</taxon>
        <taxon>eudicotyledons</taxon>
        <taxon>Gunneridae</taxon>
        <taxon>Pentapetalae</taxon>
        <taxon>rosids</taxon>
        <taxon>fabids</taxon>
        <taxon>Fabales</taxon>
        <taxon>Quillajaceae</taxon>
        <taxon>Quillaja</taxon>
    </lineage>
</organism>
<keyword evidence="7" id="KW-1185">Reference proteome</keyword>
<sequence length="304" mass="33929">MEKKLQASSLSFLLFLLLLPTTFTGIVAINELYGIYNGTAKLFVFGDSYVDTGNSPKPGAGSWKQPYGSTFPQKPVGRFSNGRVLTDYISMFLRIRSPTPFKWRRYVNKTRLRYGMNFAYGGTGVFNTLVNLPNMTTQIDFFQKLIQENAYTKQDLDSSIALVSVAGNDYTNFLVKNRSLEKLPAFTASLVNQISLNLKRIQSLGVKKIAVTGLEPLGCLPQISVASAYQNCIEPLNLISNTHNQMLLQAVQNLTHEISDGTVFMMLDLNGAFMTAINNLRNHTGRIQHLKFAFCCVRAGMYLC</sequence>
<keyword evidence="3" id="KW-0442">Lipid degradation</keyword>
<keyword evidence="2" id="KW-0378">Hydrolase</keyword>
<evidence type="ECO:0000256" key="5">
    <source>
        <dbReference type="SAM" id="SignalP"/>
    </source>
</evidence>
<feature type="chain" id="PRO_5042112282" evidence="5">
    <location>
        <begin position="29"/>
        <end position="304"/>
    </location>
</feature>
<dbReference type="PANTHER" id="PTHR46020">
    <property type="entry name" value="OSJNBB0059K02.9 PROTEIN"/>
    <property type="match status" value="1"/>
</dbReference>
<comment type="similarity">
    <text evidence="1">Belongs to the 'GDSL' lipolytic enzyme family.</text>
</comment>
<accession>A0AAD7VGQ3</accession>
<dbReference type="GO" id="GO:0016042">
    <property type="term" value="P:lipid catabolic process"/>
    <property type="evidence" value="ECO:0007669"/>
    <property type="project" value="UniProtKB-KW"/>
</dbReference>
<dbReference type="InterPro" id="IPR036514">
    <property type="entry name" value="SGNH_hydro_sf"/>
</dbReference>
<evidence type="ECO:0000313" key="7">
    <source>
        <dbReference type="Proteomes" id="UP001163823"/>
    </source>
</evidence>
<dbReference type="AlphaFoldDB" id="A0AAD7VGQ3"/>
<keyword evidence="5" id="KW-0732">Signal</keyword>
<dbReference type="InterPro" id="IPR001087">
    <property type="entry name" value="GDSL"/>
</dbReference>
<dbReference type="GO" id="GO:0016788">
    <property type="term" value="F:hydrolase activity, acting on ester bonds"/>
    <property type="evidence" value="ECO:0007669"/>
    <property type="project" value="InterPro"/>
</dbReference>
<name>A0AAD7VGQ3_QUISA</name>
<evidence type="ECO:0000256" key="2">
    <source>
        <dbReference type="ARBA" id="ARBA00022801"/>
    </source>
</evidence>
<evidence type="ECO:0000313" key="6">
    <source>
        <dbReference type="EMBL" id="KAJ7974905.1"/>
    </source>
</evidence>
<keyword evidence="4" id="KW-0443">Lipid metabolism</keyword>
<dbReference type="PANTHER" id="PTHR46020:SF4">
    <property type="entry name" value="OS04G0650200 PROTEIN"/>
    <property type="match status" value="1"/>
</dbReference>
<dbReference type="Proteomes" id="UP001163823">
    <property type="component" value="Chromosome 3"/>
</dbReference>
<dbReference type="Pfam" id="PF00657">
    <property type="entry name" value="Lipase_GDSL"/>
    <property type="match status" value="1"/>
</dbReference>
<evidence type="ECO:0000256" key="4">
    <source>
        <dbReference type="ARBA" id="ARBA00023098"/>
    </source>
</evidence>
<dbReference type="KEGG" id="qsa:O6P43_004904"/>
<dbReference type="EMBL" id="JARAOO010000003">
    <property type="protein sequence ID" value="KAJ7974905.1"/>
    <property type="molecule type" value="Genomic_DNA"/>
</dbReference>
<gene>
    <name evidence="6" type="ORF">O6P43_004904</name>
</gene>
<dbReference type="Gene3D" id="3.40.50.1110">
    <property type="entry name" value="SGNH hydrolase"/>
    <property type="match status" value="1"/>
</dbReference>
<evidence type="ECO:0000256" key="1">
    <source>
        <dbReference type="ARBA" id="ARBA00008668"/>
    </source>
</evidence>
<proteinExistence type="inferred from homology"/>
<comment type="caution">
    <text evidence="6">The sequence shown here is derived from an EMBL/GenBank/DDBJ whole genome shotgun (WGS) entry which is preliminary data.</text>
</comment>
<feature type="signal peptide" evidence="5">
    <location>
        <begin position="1"/>
        <end position="28"/>
    </location>
</feature>
<reference evidence="6" key="1">
    <citation type="journal article" date="2023" name="Science">
        <title>Elucidation of the pathway for biosynthesis of saponin adjuvants from the soapbark tree.</title>
        <authorList>
            <person name="Reed J."/>
            <person name="Orme A."/>
            <person name="El-Demerdash A."/>
            <person name="Owen C."/>
            <person name="Martin L.B.B."/>
            <person name="Misra R.C."/>
            <person name="Kikuchi S."/>
            <person name="Rejzek M."/>
            <person name="Martin A.C."/>
            <person name="Harkess A."/>
            <person name="Leebens-Mack J."/>
            <person name="Louveau T."/>
            <person name="Stephenson M.J."/>
            <person name="Osbourn A."/>
        </authorList>
    </citation>
    <scope>NUCLEOTIDE SEQUENCE</scope>
    <source>
        <strain evidence="6">S10</strain>
    </source>
</reference>
<protein>
    <submittedName>
        <fullName evidence="6">GDSL esterase/lipase</fullName>
    </submittedName>
</protein>